<reference evidence="2" key="1">
    <citation type="submission" date="2017-10" db="EMBL/GenBank/DDBJ databases">
        <title>Massilia psychrophilum sp. nov., a novel purple-pigmented bacterium isolated from Tianshan glacier, Xinjiang Municipality, China.</title>
        <authorList>
            <person name="Wang H."/>
        </authorList>
    </citation>
    <scope>NUCLEOTIDE SEQUENCE [LARGE SCALE GENOMIC DNA]</scope>
    <source>
        <strain evidence="2">B2</strain>
    </source>
</reference>
<dbReference type="OrthoDB" id="8778433at2"/>
<dbReference type="Proteomes" id="UP000229897">
    <property type="component" value="Chromosome"/>
</dbReference>
<keyword evidence="3" id="KW-1185">Reference proteome</keyword>
<dbReference type="KEGG" id="mass:CR152_13490"/>
<name>A0A2D2DKB4_9BURK</name>
<proteinExistence type="predicted"/>
<dbReference type="AlphaFoldDB" id="A0A2D2DKB4"/>
<dbReference type="Pfam" id="PF17782">
    <property type="entry name" value="WHD_DprA"/>
    <property type="match status" value="1"/>
</dbReference>
<evidence type="ECO:0000259" key="1">
    <source>
        <dbReference type="Pfam" id="PF17782"/>
    </source>
</evidence>
<dbReference type="InterPro" id="IPR036390">
    <property type="entry name" value="WH_DNA-bd_sf"/>
</dbReference>
<sequence>MKRVLVDQLRAHILAALTHGPTQVAPLAQRLGVDAEQVRQQCLELFREGAVERDPRTRRARMVYRAANLPDSSEPERDPHPIQRLLAAEWKGHPYRDPLVAALFGPTGRGHGAGHGFLQHGQ</sequence>
<feature type="domain" description="DprA winged helix" evidence="1">
    <location>
        <begin position="7"/>
        <end position="55"/>
    </location>
</feature>
<accession>A0A2D2DKB4</accession>
<dbReference type="RefSeq" id="WP_099875378.1">
    <property type="nucleotide sequence ID" value="NZ_CP024608.1"/>
</dbReference>
<evidence type="ECO:0000313" key="3">
    <source>
        <dbReference type="Proteomes" id="UP000229897"/>
    </source>
</evidence>
<dbReference type="SUPFAM" id="SSF46785">
    <property type="entry name" value="Winged helix' DNA-binding domain"/>
    <property type="match status" value="1"/>
</dbReference>
<dbReference type="EMBL" id="CP024608">
    <property type="protein sequence ID" value="ATQ75420.1"/>
    <property type="molecule type" value="Genomic_DNA"/>
</dbReference>
<evidence type="ECO:0000313" key="2">
    <source>
        <dbReference type="EMBL" id="ATQ75420.1"/>
    </source>
</evidence>
<gene>
    <name evidence="2" type="ORF">CR152_13490</name>
</gene>
<organism evidence="2 3">
    <name type="scientific">Massilia violaceinigra</name>
    <dbReference type="NCBI Taxonomy" id="2045208"/>
    <lineage>
        <taxon>Bacteria</taxon>
        <taxon>Pseudomonadati</taxon>
        <taxon>Pseudomonadota</taxon>
        <taxon>Betaproteobacteria</taxon>
        <taxon>Burkholderiales</taxon>
        <taxon>Oxalobacteraceae</taxon>
        <taxon>Telluria group</taxon>
        <taxon>Massilia</taxon>
    </lineage>
</organism>
<dbReference type="Gene3D" id="1.10.10.10">
    <property type="entry name" value="Winged helix-like DNA-binding domain superfamily/Winged helix DNA-binding domain"/>
    <property type="match status" value="1"/>
</dbReference>
<dbReference type="InterPro" id="IPR041614">
    <property type="entry name" value="DprA_WH"/>
</dbReference>
<protein>
    <recommendedName>
        <fullName evidence="1">DprA winged helix domain-containing protein</fullName>
    </recommendedName>
</protein>
<dbReference type="InterPro" id="IPR036388">
    <property type="entry name" value="WH-like_DNA-bd_sf"/>
</dbReference>